<dbReference type="OrthoDB" id="338231at2759"/>
<dbReference type="InterPro" id="IPR021151">
    <property type="entry name" value="GINS_A"/>
</dbReference>
<evidence type="ECO:0000256" key="2">
    <source>
        <dbReference type="ARBA" id="ARBA00008187"/>
    </source>
</evidence>
<reference evidence="9" key="1">
    <citation type="journal article" date="2021" name="Nat. Commun.">
        <title>Genomic analyses provide insights into spinach domestication and the genetic basis of agronomic traits.</title>
        <authorList>
            <person name="Cai X."/>
            <person name="Sun X."/>
            <person name="Xu C."/>
            <person name="Sun H."/>
            <person name="Wang X."/>
            <person name="Ge C."/>
            <person name="Zhang Z."/>
            <person name="Wang Q."/>
            <person name="Fei Z."/>
            <person name="Jiao C."/>
            <person name="Wang Q."/>
        </authorList>
    </citation>
    <scope>NUCLEOTIDE SEQUENCE [LARGE SCALE GENOMIC DNA]</scope>
    <source>
        <strain evidence="9">cv. Varoflay</strain>
    </source>
</reference>
<dbReference type="Pfam" id="PF16922">
    <property type="entry name" value="SLD5_C"/>
    <property type="match status" value="1"/>
</dbReference>
<dbReference type="CDD" id="cd21692">
    <property type="entry name" value="GINS_B_Sld5"/>
    <property type="match status" value="1"/>
</dbReference>
<dbReference type="GO" id="GO:0006261">
    <property type="term" value="P:DNA-templated DNA replication"/>
    <property type="evidence" value="ECO:0007669"/>
    <property type="project" value="InterPro"/>
</dbReference>
<dbReference type="SUPFAM" id="SSF158573">
    <property type="entry name" value="GINS helical bundle-like"/>
    <property type="match status" value="1"/>
</dbReference>
<comment type="similarity">
    <text evidence="2 6">Belongs to the GINS4/SLD5 family.</text>
</comment>
<dbReference type="PANTHER" id="PTHR21206">
    <property type="entry name" value="SLD5 PROTEIN"/>
    <property type="match status" value="1"/>
</dbReference>
<comment type="function">
    <text evidence="6">The GINS complex plays an essential role in the initiation of DNA replication.</text>
</comment>
<proteinExistence type="inferred from homology"/>
<keyword evidence="5 6" id="KW-0539">Nucleus</keyword>
<dbReference type="PIRSF" id="PIRSF007764">
    <property type="entry name" value="Sld5"/>
    <property type="match status" value="1"/>
</dbReference>
<organism evidence="9 10">
    <name type="scientific">Spinacia oleracea</name>
    <name type="common">Spinach</name>
    <dbReference type="NCBI Taxonomy" id="3562"/>
    <lineage>
        <taxon>Eukaryota</taxon>
        <taxon>Viridiplantae</taxon>
        <taxon>Streptophyta</taxon>
        <taxon>Embryophyta</taxon>
        <taxon>Tracheophyta</taxon>
        <taxon>Spermatophyta</taxon>
        <taxon>Magnoliopsida</taxon>
        <taxon>eudicotyledons</taxon>
        <taxon>Gunneridae</taxon>
        <taxon>Pentapetalae</taxon>
        <taxon>Caryophyllales</taxon>
        <taxon>Chenopodiaceae</taxon>
        <taxon>Chenopodioideae</taxon>
        <taxon>Anserineae</taxon>
        <taxon>Spinacia</taxon>
    </lineage>
</organism>
<name>A0A9R0J9L0_SPIOL</name>
<dbReference type="InterPro" id="IPR038749">
    <property type="entry name" value="Sld5_GINS_A"/>
</dbReference>
<dbReference type="AlphaFoldDB" id="A0A9R0J9L0"/>
<evidence type="ECO:0000313" key="10">
    <source>
        <dbReference type="RefSeq" id="XP_021862520.1"/>
    </source>
</evidence>
<dbReference type="GO" id="GO:0000727">
    <property type="term" value="P:double-strand break repair via break-induced replication"/>
    <property type="evidence" value="ECO:0000318"/>
    <property type="project" value="GO_Central"/>
</dbReference>
<feature type="domain" description="DNA replication complex GINS protein SLD5 C-terminal" evidence="8">
    <location>
        <begin position="164"/>
        <end position="217"/>
    </location>
</feature>
<dbReference type="InterPro" id="IPR031633">
    <property type="entry name" value="SLD5_C"/>
</dbReference>
<dbReference type="Proteomes" id="UP000813463">
    <property type="component" value="Chromosome 3"/>
</dbReference>
<dbReference type="GeneID" id="110801463"/>
<dbReference type="PANTHER" id="PTHR21206:SF0">
    <property type="entry name" value="DNA REPLICATION COMPLEX GINS PROTEIN SLD5"/>
    <property type="match status" value="1"/>
</dbReference>
<dbReference type="CDD" id="cd11711">
    <property type="entry name" value="GINS_A_Sld5"/>
    <property type="match status" value="1"/>
</dbReference>
<sequence length="217" mass="25044">MANESGFSMEEFESLMATSDVELLKRAWRNEKSAPEILQFQASLVQRSREQIQLMEGTIEEITRNGFDPLIVSVYQMDMDRAQYMLRSYLRTRLQKIEKDMIHISKTDLWNRLSKEEQSFSKRCYENMKSYLDESVLSKLPSGYQSDLKQSNASEEDDMVPESNLETFVFCKSESSIGAIPLDDSADEIVDLVAGDLYVLRYKSIKPFVENGKIDLV</sequence>
<dbReference type="GO" id="GO:0000811">
    <property type="term" value="C:GINS complex"/>
    <property type="evidence" value="ECO:0000318"/>
    <property type="project" value="GO_Central"/>
</dbReference>
<evidence type="ECO:0000256" key="5">
    <source>
        <dbReference type="ARBA" id="ARBA00023242"/>
    </source>
</evidence>
<gene>
    <name evidence="10" type="primary">LOC110801463</name>
</gene>
<feature type="domain" description="GINS subunit" evidence="7">
    <location>
        <begin position="72"/>
        <end position="133"/>
    </location>
</feature>
<dbReference type="SUPFAM" id="SSF160059">
    <property type="entry name" value="PriA/YqbF domain"/>
    <property type="match status" value="1"/>
</dbReference>
<dbReference type="InterPro" id="IPR036224">
    <property type="entry name" value="GINS_bundle-like_dom_sf"/>
</dbReference>
<evidence type="ECO:0000259" key="8">
    <source>
        <dbReference type="Pfam" id="PF16922"/>
    </source>
</evidence>
<dbReference type="KEGG" id="soe:110801463"/>
<evidence type="ECO:0000256" key="3">
    <source>
        <dbReference type="ARBA" id="ARBA00014804"/>
    </source>
</evidence>
<dbReference type="FunFam" id="1.20.58.1030:FF:000005">
    <property type="entry name" value="DNA replication complex GINS protein SLD5"/>
    <property type="match status" value="1"/>
</dbReference>
<dbReference type="InterPro" id="IPR008591">
    <property type="entry name" value="GINS_Sld5"/>
</dbReference>
<reference evidence="10" key="2">
    <citation type="submission" date="2025-08" db="UniProtKB">
        <authorList>
            <consortium name="RefSeq"/>
        </authorList>
    </citation>
    <scope>IDENTIFICATION</scope>
    <source>
        <tissue evidence="10">Leaf</tissue>
    </source>
</reference>
<dbReference type="RefSeq" id="XP_021862520.1">
    <property type="nucleotide sequence ID" value="XM_022006828.2"/>
</dbReference>
<evidence type="ECO:0000313" key="9">
    <source>
        <dbReference type="Proteomes" id="UP000813463"/>
    </source>
</evidence>
<evidence type="ECO:0000256" key="1">
    <source>
        <dbReference type="ARBA" id="ARBA00004123"/>
    </source>
</evidence>
<evidence type="ECO:0000259" key="7">
    <source>
        <dbReference type="Pfam" id="PF05916"/>
    </source>
</evidence>
<keyword evidence="4 6" id="KW-0235">DNA replication</keyword>
<keyword evidence="9" id="KW-1185">Reference proteome</keyword>
<evidence type="ECO:0000256" key="4">
    <source>
        <dbReference type="ARBA" id="ARBA00022705"/>
    </source>
</evidence>
<comment type="subcellular location">
    <subcellularLocation>
        <location evidence="1 6">Nucleus</location>
    </subcellularLocation>
</comment>
<dbReference type="Gene3D" id="1.20.58.1030">
    <property type="match status" value="1"/>
</dbReference>
<evidence type="ECO:0000256" key="6">
    <source>
        <dbReference type="PIRNR" id="PIRNR007764"/>
    </source>
</evidence>
<protein>
    <recommendedName>
        <fullName evidence="3 6">DNA replication complex GINS protein SLD5</fullName>
    </recommendedName>
</protein>
<dbReference type="Pfam" id="PF05916">
    <property type="entry name" value="Sld5"/>
    <property type="match status" value="1"/>
</dbReference>
<accession>A0A9R0J9L0</accession>